<evidence type="ECO:0000313" key="2">
    <source>
        <dbReference type="Proteomes" id="UP000309997"/>
    </source>
</evidence>
<dbReference type="Proteomes" id="UP000309997">
    <property type="component" value="Unassembled WGS sequence"/>
</dbReference>
<accession>A0ACC4BXG4</accession>
<dbReference type="EMBL" id="RCHU02000007">
    <property type="protein sequence ID" value="KAL3583364.1"/>
    <property type="molecule type" value="Genomic_DNA"/>
</dbReference>
<comment type="caution">
    <text evidence="1">The sequence shown here is derived from an EMBL/GenBank/DDBJ whole genome shotgun (WGS) entry which is preliminary data.</text>
</comment>
<reference evidence="1 2" key="1">
    <citation type="journal article" date="2024" name="Plant Biotechnol. J.">
        <title>Genome and CRISPR/Cas9 system of a widespread forest tree (Populus alba) in the world.</title>
        <authorList>
            <person name="Liu Y.J."/>
            <person name="Jiang P.F."/>
            <person name="Han X.M."/>
            <person name="Li X.Y."/>
            <person name="Wang H.M."/>
            <person name="Wang Y.J."/>
            <person name="Wang X.X."/>
            <person name="Zeng Q.Y."/>
        </authorList>
    </citation>
    <scope>NUCLEOTIDE SEQUENCE [LARGE SCALE GENOMIC DNA]</scope>
    <source>
        <strain evidence="2">cv. PAL-ZL1</strain>
    </source>
</reference>
<keyword evidence="2" id="KW-1185">Reference proteome</keyword>
<sequence length="153" mass="16924">MIVGIPEMEQNQNINEIVIQYDVRCPNERDWGEMKMDADVLVSFGFYSLDAAVSYWCHFLLLLVQVMIAAAFSSFGFENSAAGLIYMAASSISACVLAASFVVGLPCAQRCSLLNPCSSFYGCCCLLWIMPHFCLLMLIGLILTPAILVWFLP</sequence>
<protein>
    <submittedName>
        <fullName evidence="1">Uncharacterized protein</fullName>
    </submittedName>
</protein>
<name>A0ACC4BXG4_POPAL</name>
<gene>
    <name evidence="1" type="ORF">D5086_014425</name>
</gene>
<evidence type="ECO:0000313" key="1">
    <source>
        <dbReference type="EMBL" id="KAL3583364.1"/>
    </source>
</evidence>
<organism evidence="1 2">
    <name type="scientific">Populus alba</name>
    <name type="common">White poplar</name>
    <dbReference type="NCBI Taxonomy" id="43335"/>
    <lineage>
        <taxon>Eukaryota</taxon>
        <taxon>Viridiplantae</taxon>
        <taxon>Streptophyta</taxon>
        <taxon>Embryophyta</taxon>
        <taxon>Tracheophyta</taxon>
        <taxon>Spermatophyta</taxon>
        <taxon>Magnoliopsida</taxon>
        <taxon>eudicotyledons</taxon>
        <taxon>Gunneridae</taxon>
        <taxon>Pentapetalae</taxon>
        <taxon>rosids</taxon>
        <taxon>fabids</taxon>
        <taxon>Malpighiales</taxon>
        <taxon>Salicaceae</taxon>
        <taxon>Saliceae</taxon>
        <taxon>Populus</taxon>
    </lineage>
</organism>
<proteinExistence type="predicted"/>